<reference evidence="1" key="1">
    <citation type="submission" date="2020-08" db="EMBL/GenBank/DDBJ databases">
        <title>Multicomponent nature underlies the extraordinary mechanical properties of spider dragline silk.</title>
        <authorList>
            <person name="Kono N."/>
            <person name="Nakamura H."/>
            <person name="Mori M."/>
            <person name="Yoshida Y."/>
            <person name="Ohtoshi R."/>
            <person name="Malay A.D."/>
            <person name="Moran D.A.P."/>
            <person name="Tomita M."/>
            <person name="Numata K."/>
            <person name="Arakawa K."/>
        </authorList>
    </citation>
    <scope>NUCLEOTIDE SEQUENCE</scope>
</reference>
<gene>
    <name evidence="1" type="ORF">NPIL_254441</name>
</gene>
<keyword evidence="2" id="KW-1185">Reference proteome</keyword>
<protein>
    <submittedName>
        <fullName evidence="1">Uncharacterized protein</fullName>
    </submittedName>
</protein>
<name>A0A8X6T2J9_NEPPI</name>
<dbReference type="EMBL" id="BMAW01050442">
    <property type="protein sequence ID" value="GFS75360.1"/>
    <property type="molecule type" value="Genomic_DNA"/>
</dbReference>
<proteinExistence type="predicted"/>
<accession>A0A8X6T2J9</accession>
<comment type="caution">
    <text evidence="1">The sequence shown here is derived from an EMBL/GenBank/DDBJ whole genome shotgun (WGS) entry which is preliminary data.</text>
</comment>
<dbReference type="Proteomes" id="UP000887013">
    <property type="component" value="Unassembled WGS sequence"/>
</dbReference>
<dbReference type="AlphaFoldDB" id="A0A8X6T2J9"/>
<sequence length="84" mass="9643">MTDNHARFRTDSYTYFSPPPPWIVKKVVLKITELSMMSAPIGGEKKELFMSILRTVGDRRQGKEMGEITCVEEDSETWCGCRII</sequence>
<organism evidence="1 2">
    <name type="scientific">Nephila pilipes</name>
    <name type="common">Giant wood spider</name>
    <name type="synonym">Nephila maculata</name>
    <dbReference type="NCBI Taxonomy" id="299642"/>
    <lineage>
        <taxon>Eukaryota</taxon>
        <taxon>Metazoa</taxon>
        <taxon>Ecdysozoa</taxon>
        <taxon>Arthropoda</taxon>
        <taxon>Chelicerata</taxon>
        <taxon>Arachnida</taxon>
        <taxon>Araneae</taxon>
        <taxon>Araneomorphae</taxon>
        <taxon>Entelegynae</taxon>
        <taxon>Araneoidea</taxon>
        <taxon>Nephilidae</taxon>
        <taxon>Nephila</taxon>
    </lineage>
</organism>
<evidence type="ECO:0000313" key="2">
    <source>
        <dbReference type="Proteomes" id="UP000887013"/>
    </source>
</evidence>
<evidence type="ECO:0000313" key="1">
    <source>
        <dbReference type="EMBL" id="GFS75360.1"/>
    </source>
</evidence>